<evidence type="ECO:0000256" key="1">
    <source>
        <dbReference type="ARBA" id="ARBA00004304"/>
    </source>
</evidence>
<keyword evidence="8 16" id="KW-1133">Transmembrane helix</keyword>
<dbReference type="OMA" id="WAYEDLE"/>
<dbReference type="EMBL" id="KB467909">
    <property type="protein sequence ID" value="PCH37043.1"/>
    <property type="molecule type" value="Genomic_DNA"/>
</dbReference>
<keyword evidence="9" id="KW-0072">Autophagy</keyword>
<keyword evidence="7 17" id="KW-0732">Signal</keyword>
<evidence type="ECO:0000259" key="18">
    <source>
        <dbReference type="PROSITE" id="PS51914"/>
    </source>
</evidence>
<feature type="transmembrane region" description="Helical" evidence="16">
    <location>
        <begin position="272"/>
        <end position="291"/>
    </location>
</feature>
<keyword evidence="6 16" id="KW-0812">Transmembrane</keyword>
<dbReference type="GO" id="GO:0031966">
    <property type="term" value="C:mitochondrial membrane"/>
    <property type="evidence" value="ECO:0007669"/>
    <property type="project" value="UniProtKB-SubCell"/>
</dbReference>
<evidence type="ECO:0000256" key="6">
    <source>
        <dbReference type="ARBA" id="ARBA00022692"/>
    </source>
</evidence>
<dbReference type="PROSITE" id="PS51914">
    <property type="entry name" value="MRH"/>
    <property type="match status" value="1"/>
</dbReference>
<evidence type="ECO:0000256" key="8">
    <source>
        <dbReference type="ARBA" id="ARBA00022989"/>
    </source>
</evidence>
<feature type="signal peptide" evidence="17">
    <location>
        <begin position="1"/>
        <end position="19"/>
    </location>
</feature>
<feature type="compositionally biased region" description="Acidic residues" evidence="15">
    <location>
        <begin position="233"/>
        <end position="250"/>
    </location>
</feature>
<evidence type="ECO:0000256" key="10">
    <source>
        <dbReference type="ARBA" id="ARBA00023034"/>
    </source>
</evidence>
<comment type="similarity">
    <text evidence="4">Belongs to the ATG27 family.</text>
</comment>
<reference evidence="19 20" key="1">
    <citation type="journal article" date="2012" name="Science">
        <title>The Paleozoic origin of enzymatic lignin decomposition reconstructed from 31 fungal genomes.</title>
        <authorList>
            <person name="Floudas D."/>
            <person name="Binder M."/>
            <person name="Riley R."/>
            <person name="Barry K."/>
            <person name="Blanchette R.A."/>
            <person name="Henrissat B."/>
            <person name="Martinez A.T."/>
            <person name="Otillar R."/>
            <person name="Spatafora J.W."/>
            <person name="Yadav J.S."/>
            <person name="Aerts A."/>
            <person name="Benoit I."/>
            <person name="Boyd A."/>
            <person name="Carlson A."/>
            <person name="Copeland A."/>
            <person name="Coutinho P.M."/>
            <person name="de Vries R.P."/>
            <person name="Ferreira P."/>
            <person name="Findley K."/>
            <person name="Foster B."/>
            <person name="Gaskell J."/>
            <person name="Glotzer D."/>
            <person name="Gorecki P."/>
            <person name="Heitman J."/>
            <person name="Hesse C."/>
            <person name="Hori C."/>
            <person name="Igarashi K."/>
            <person name="Jurgens J.A."/>
            <person name="Kallen N."/>
            <person name="Kersten P."/>
            <person name="Kohler A."/>
            <person name="Kuees U."/>
            <person name="Kumar T.K.A."/>
            <person name="Kuo A."/>
            <person name="LaButti K."/>
            <person name="Larrondo L.F."/>
            <person name="Lindquist E."/>
            <person name="Ling A."/>
            <person name="Lombard V."/>
            <person name="Lucas S."/>
            <person name="Lundell T."/>
            <person name="Martin R."/>
            <person name="McLaughlin D.J."/>
            <person name="Morgenstern I."/>
            <person name="Morin E."/>
            <person name="Murat C."/>
            <person name="Nagy L.G."/>
            <person name="Nolan M."/>
            <person name="Ohm R.A."/>
            <person name="Patyshakuliyeva A."/>
            <person name="Rokas A."/>
            <person name="Ruiz-Duenas F.J."/>
            <person name="Sabat G."/>
            <person name="Salamov A."/>
            <person name="Samejima M."/>
            <person name="Schmutz J."/>
            <person name="Slot J.C."/>
            <person name="St John F."/>
            <person name="Stenlid J."/>
            <person name="Sun H."/>
            <person name="Sun S."/>
            <person name="Syed K."/>
            <person name="Tsang A."/>
            <person name="Wiebenga A."/>
            <person name="Young D."/>
            <person name="Pisabarro A."/>
            <person name="Eastwood D.C."/>
            <person name="Martin F."/>
            <person name="Cullen D."/>
            <person name="Grigoriev I.V."/>
            <person name="Hibbett D.S."/>
        </authorList>
    </citation>
    <scope>NUCLEOTIDE SEQUENCE [LARGE SCALE GENOMIC DNA]</scope>
    <source>
        <strain evidence="19 20">MD-104</strain>
    </source>
</reference>
<evidence type="ECO:0000256" key="14">
    <source>
        <dbReference type="ARBA" id="ARBA00023329"/>
    </source>
</evidence>
<evidence type="ECO:0000256" key="7">
    <source>
        <dbReference type="ARBA" id="ARBA00022729"/>
    </source>
</evidence>
<organism evidence="19 20">
    <name type="scientific">Wolfiporia cocos (strain MD-104)</name>
    <name type="common">Brown rot fungus</name>
    <dbReference type="NCBI Taxonomy" id="742152"/>
    <lineage>
        <taxon>Eukaryota</taxon>
        <taxon>Fungi</taxon>
        <taxon>Dikarya</taxon>
        <taxon>Basidiomycota</taxon>
        <taxon>Agaricomycotina</taxon>
        <taxon>Agaricomycetes</taxon>
        <taxon>Polyporales</taxon>
        <taxon>Phaeolaceae</taxon>
        <taxon>Wolfiporia</taxon>
    </lineage>
</organism>
<evidence type="ECO:0000256" key="4">
    <source>
        <dbReference type="ARBA" id="ARBA00005363"/>
    </source>
</evidence>
<evidence type="ECO:0000256" key="13">
    <source>
        <dbReference type="ARBA" id="ARBA00023157"/>
    </source>
</evidence>
<accession>A0A2H3JB53</accession>
<evidence type="ECO:0000313" key="19">
    <source>
        <dbReference type="EMBL" id="PCH37043.1"/>
    </source>
</evidence>
<evidence type="ECO:0000256" key="3">
    <source>
        <dbReference type="ARBA" id="ARBA00004614"/>
    </source>
</evidence>
<keyword evidence="11" id="KW-0496">Mitochondrion</keyword>
<dbReference type="InterPro" id="IPR018939">
    <property type="entry name" value="Autophagy-rel_prot_27"/>
</dbReference>
<sequence length="374" mass="42138">MRLAAIAALVPLCRSLAAAAATGQSLTTLAKSCRFTLDNQKFDLCPVFEGNDGGWTVAHSRQTPPTVTKTEYKISFQGPLKRSKKVSDDEQCPEGAWVCMIVTNTRPKNEDEEPRVLQVVPVAGELSLPKPKEGDDFVAEEYQPGINMTAKLVPATQKTKHDILHVHLHGGYYVHKQQKADFQFVCDHKAEEPTNPTTLWNWNGTHTFEWRTKHACGERLSKDPPPPPPPPSDEPEEDPDEPPKDSEDDEVPGKKHKLLDPDQIAERSRQSMMRVLASSAAFMLVIMYLVYFPPRRLRRYITSYVKTHPRLLRSRVGERVLVRWSHEDFPVFDASEEDTMVNTNAEYEGIGTDEQIPLKPSPRRSVLANYGSAT</sequence>
<dbReference type="GO" id="GO:0030659">
    <property type="term" value="C:cytoplasmic vesicle membrane"/>
    <property type="evidence" value="ECO:0007669"/>
    <property type="project" value="UniProtKB-SubCell"/>
</dbReference>
<keyword evidence="13" id="KW-1015">Disulfide bond</keyword>
<evidence type="ECO:0000256" key="17">
    <source>
        <dbReference type="SAM" id="SignalP"/>
    </source>
</evidence>
<evidence type="ECO:0000256" key="12">
    <source>
        <dbReference type="ARBA" id="ARBA00023136"/>
    </source>
</evidence>
<evidence type="ECO:0000256" key="15">
    <source>
        <dbReference type="SAM" id="MobiDB-lite"/>
    </source>
</evidence>
<dbReference type="Gene3D" id="2.70.130.10">
    <property type="entry name" value="Mannose-6-phosphate receptor binding domain"/>
    <property type="match status" value="1"/>
</dbReference>
<feature type="region of interest" description="Disordered" evidence="15">
    <location>
        <begin position="351"/>
        <end position="374"/>
    </location>
</feature>
<evidence type="ECO:0000256" key="2">
    <source>
        <dbReference type="ARBA" id="ARBA00004358"/>
    </source>
</evidence>
<dbReference type="Pfam" id="PF09451">
    <property type="entry name" value="ATG27"/>
    <property type="match status" value="1"/>
</dbReference>
<keyword evidence="14" id="KW-0968">Cytoplasmic vesicle</keyword>
<gene>
    <name evidence="19" type="ORF">WOLCODRAFT_140694</name>
</gene>
<protein>
    <recommendedName>
        <fullName evidence="5">Autophagy-related protein 27</fullName>
    </recommendedName>
</protein>
<feature type="compositionally biased region" description="Pro residues" evidence="15">
    <location>
        <begin position="223"/>
        <end position="232"/>
    </location>
</feature>
<feature type="domain" description="MRH" evidence="18">
    <location>
        <begin position="31"/>
        <end position="218"/>
    </location>
</feature>
<dbReference type="AlphaFoldDB" id="A0A2H3JB53"/>
<evidence type="ECO:0000256" key="9">
    <source>
        <dbReference type="ARBA" id="ARBA00023006"/>
    </source>
</evidence>
<evidence type="ECO:0000313" key="20">
    <source>
        <dbReference type="Proteomes" id="UP000218811"/>
    </source>
</evidence>
<proteinExistence type="inferred from homology"/>
<name>A0A2H3JB53_WOLCO</name>
<feature type="chain" id="PRO_5013870830" description="Autophagy-related protein 27" evidence="17">
    <location>
        <begin position="20"/>
        <end position="374"/>
    </location>
</feature>
<dbReference type="InterPro" id="IPR044865">
    <property type="entry name" value="MRH_dom"/>
</dbReference>
<keyword evidence="10" id="KW-0333">Golgi apparatus</keyword>
<keyword evidence="12 16" id="KW-0472">Membrane</keyword>
<evidence type="ECO:0000256" key="5">
    <source>
        <dbReference type="ARBA" id="ARBA00013776"/>
    </source>
</evidence>
<dbReference type="GO" id="GO:0000139">
    <property type="term" value="C:Golgi membrane"/>
    <property type="evidence" value="ECO:0007669"/>
    <property type="project" value="UniProtKB-SubCell"/>
</dbReference>
<evidence type="ECO:0000256" key="11">
    <source>
        <dbReference type="ARBA" id="ARBA00023128"/>
    </source>
</evidence>
<dbReference type="OrthoDB" id="29460at2759"/>
<dbReference type="Proteomes" id="UP000218811">
    <property type="component" value="Unassembled WGS sequence"/>
</dbReference>
<feature type="region of interest" description="Disordered" evidence="15">
    <location>
        <begin position="217"/>
        <end position="265"/>
    </location>
</feature>
<keyword evidence="20" id="KW-1185">Reference proteome</keyword>
<comment type="subcellular location">
    <subcellularLocation>
        <location evidence="2">Cytoplasmic vesicle membrane</location>
        <topology evidence="2">Single-pass type I membrane protein</topology>
    </subcellularLocation>
    <subcellularLocation>
        <location evidence="3">Golgi apparatus membrane</location>
        <topology evidence="3">Single-pass type I membrane protein</topology>
    </subcellularLocation>
    <subcellularLocation>
        <location evidence="1">Mitochondrion membrane</location>
        <topology evidence="1">Single-pass membrane protein</topology>
    </subcellularLocation>
</comment>
<dbReference type="SUPFAM" id="SSF50911">
    <property type="entry name" value="Mannose 6-phosphate receptor domain"/>
    <property type="match status" value="1"/>
</dbReference>
<dbReference type="InterPro" id="IPR009011">
    <property type="entry name" value="Man6P_isomerase_rcpt-bd_dom_sf"/>
</dbReference>
<evidence type="ECO:0000256" key="16">
    <source>
        <dbReference type="SAM" id="Phobius"/>
    </source>
</evidence>
<dbReference type="GO" id="GO:0006914">
    <property type="term" value="P:autophagy"/>
    <property type="evidence" value="ECO:0007669"/>
    <property type="project" value="UniProtKB-KW"/>
</dbReference>